<reference evidence="1 2" key="1">
    <citation type="journal article" date="2023" name="G3 (Bethesda)">
        <title>A chromosome-level genome assembly of Zasmidium syzygii isolated from banana leaves.</title>
        <authorList>
            <person name="van Westerhoven A.C."/>
            <person name="Mehrabi R."/>
            <person name="Talebi R."/>
            <person name="Steentjes M.B.F."/>
            <person name="Corcolon B."/>
            <person name="Chong P.A."/>
            <person name="Kema G.H.J."/>
            <person name="Seidl M.F."/>
        </authorList>
    </citation>
    <scope>NUCLEOTIDE SEQUENCE [LARGE SCALE GENOMIC DNA]</scope>
    <source>
        <strain evidence="1 2">P124</strain>
    </source>
</reference>
<accession>A0ABR0EJ66</accession>
<sequence length="164" mass="18353">MATNQPVTTSQLEAHLGEISEAIIHEFNKRPVSLSSPTWRHMFSSFTASFDCPLAPAHGLSLEQWIKSIQDVIDANPGYRVEVVDKTPYVYPRSNQAEVFVVFKMSGFAQTDTVMQVMGTFKFIYMDLRWQCRSYSGLGEMLMPVGDMEADTQAQVEMAATVAS</sequence>
<gene>
    <name evidence="1" type="ORF">PRZ48_007050</name>
</gene>
<protein>
    <submittedName>
        <fullName evidence="1">Uncharacterized protein</fullName>
    </submittedName>
</protein>
<dbReference type="EMBL" id="JAXOVC010000005">
    <property type="protein sequence ID" value="KAK4501243.1"/>
    <property type="molecule type" value="Genomic_DNA"/>
</dbReference>
<evidence type="ECO:0000313" key="1">
    <source>
        <dbReference type="EMBL" id="KAK4501243.1"/>
    </source>
</evidence>
<organism evidence="1 2">
    <name type="scientific">Zasmidium cellare</name>
    <name type="common">Wine cellar mold</name>
    <name type="synonym">Racodium cellare</name>
    <dbReference type="NCBI Taxonomy" id="395010"/>
    <lineage>
        <taxon>Eukaryota</taxon>
        <taxon>Fungi</taxon>
        <taxon>Dikarya</taxon>
        <taxon>Ascomycota</taxon>
        <taxon>Pezizomycotina</taxon>
        <taxon>Dothideomycetes</taxon>
        <taxon>Dothideomycetidae</taxon>
        <taxon>Mycosphaerellales</taxon>
        <taxon>Mycosphaerellaceae</taxon>
        <taxon>Zasmidium</taxon>
    </lineage>
</organism>
<dbReference type="Proteomes" id="UP001305779">
    <property type="component" value="Unassembled WGS sequence"/>
</dbReference>
<name>A0ABR0EJ66_ZASCE</name>
<proteinExistence type="predicted"/>
<keyword evidence="2" id="KW-1185">Reference proteome</keyword>
<evidence type="ECO:0000313" key="2">
    <source>
        <dbReference type="Proteomes" id="UP001305779"/>
    </source>
</evidence>
<comment type="caution">
    <text evidence="1">The sequence shown here is derived from an EMBL/GenBank/DDBJ whole genome shotgun (WGS) entry which is preliminary data.</text>
</comment>